<reference evidence="1 2" key="1">
    <citation type="submission" date="2016-11" db="EMBL/GenBank/DDBJ databases">
        <authorList>
            <person name="Jaros S."/>
            <person name="Januszkiewicz K."/>
            <person name="Wedrychowicz H."/>
        </authorList>
    </citation>
    <scope>NUCLEOTIDE SEQUENCE [LARGE SCALE GENOMIC DNA]</scope>
    <source>
        <strain evidence="1 2">DSM 22807</strain>
    </source>
</reference>
<keyword evidence="2" id="KW-1185">Reference proteome</keyword>
<accession>A0A1M6IV38</accession>
<proteinExistence type="predicted"/>
<evidence type="ECO:0000313" key="1">
    <source>
        <dbReference type="EMBL" id="SHJ38290.1"/>
    </source>
</evidence>
<dbReference type="RefSeq" id="WP_178138356.1">
    <property type="nucleotide sequence ID" value="NZ_CP045292.1"/>
</dbReference>
<sequence>MEIVMFPFMQIVANRADTKDDNGEIISNFENLRLPIGPTSLKEKQLSSKKMERKE</sequence>
<dbReference type="AlphaFoldDB" id="A0A1M6IV38"/>
<evidence type="ECO:0000313" key="2">
    <source>
        <dbReference type="Proteomes" id="UP000184232"/>
    </source>
</evidence>
<name>A0A1M6IV38_9FLAO</name>
<organism evidence="1 2">
    <name type="scientific">Flavobacterium haoranii</name>
    <dbReference type="NCBI Taxonomy" id="683124"/>
    <lineage>
        <taxon>Bacteria</taxon>
        <taxon>Pseudomonadati</taxon>
        <taxon>Bacteroidota</taxon>
        <taxon>Flavobacteriia</taxon>
        <taxon>Flavobacteriales</taxon>
        <taxon>Flavobacteriaceae</taxon>
        <taxon>Flavobacterium</taxon>
    </lineage>
</organism>
<dbReference type="EMBL" id="FQZH01000003">
    <property type="protein sequence ID" value="SHJ38290.1"/>
    <property type="molecule type" value="Genomic_DNA"/>
</dbReference>
<dbReference type="Proteomes" id="UP000184232">
    <property type="component" value="Unassembled WGS sequence"/>
</dbReference>
<gene>
    <name evidence="1" type="ORF">SAMN05444337_1882</name>
</gene>
<protein>
    <submittedName>
        <fullName evidence="1">Uncharacterized protein</fullName>
    </submittedName>
</protein>